<proteinExistence type="predicted"/>
<keyword evidence="2" id="KW-1185">Reference proteome</keyword>
<name>A0A7R9C4C5_9CRUS</name>
<evidence type="ECO:0000313" key="2">
    <source>
        <dbReference type="Proteomes" id="UP000678499"/>
    </source>
</evidence>
<dbReference type="PANTHER" id="PTHR30605">
    <property type="entry name" value="ANHYDRO-N-ACETYLMURAMIC ACID KINASE"/>
    <property type="match status" value="1"/>
</dbReference>
<dbReference type="GO" id="GO:0009254">
    <property type="term" value="P:peptidoglycan turnover"/>
    <property type="evidence" value="ECO:0007669"/>
    <property type="project" value="InterPro"/>
</dbReference>
<dbReference type="OrthoDB" id="5427593at2759"/>
<dbReference type="EMBL" id="OA908321">
    <property type="protein sequence ID" value="CAD7285866.1"/>
    <property type="molecule type" value="Genomic_DNA"/>
</dbReference>
<dbReference type="PANTHER" id="PTHR30605:SF0">
    <property type="entry name" value="ANHYDRO-N-ACETYLMURAMIC ACID KINASE"/>
    <property type="match status" value="1"/>
</dbReference>
<dbReference type="InterPro" id="IPR005338">
    <property type="entry name" value="Anhydro_N_Ac-Mur_kinase"/>
</dbReference>
<dbReference type="AlphaFoldDB" id="A0A7R9C4C5"/>
<feature type="non-terminal residue" evidence="1">
    <location>
        <position position="180"/>
    </location>
</feature>
<dbReference type="GO" id="GO:0005524">
    <property type="term" value="F:ATP binding"/>
    <property type="evidence" value="ECO:0007669"/>
    <property type="project" value="InterPro"/>
</dbReference>
<dbReference type="EMBL" id="CAJPEX010026284">
    <property type="protein sequence ID" value="CAG0926018.1"/>
    <property type="molecule type" value="Genomic_DNA"/>
</dbReference>
<dbReference type="Pfam" id="PF03702">
    <property type="entry name" value="AnmK"/>
    <property type="match status" value="1"/>
</dbReference>
<accession>A0A7R9C4C5</accession>
<gene>
    <name evidence="1" type="ORF">NMOB1V02_LOCUS13468</name>
</gene>
<dbReference type="GO" id="GO:0016773">
    <property type="term" value="F:phosphotransferase activity, alcohol group as acceptor"/>
    <property type="evidence" value="ECO:0007669"/>
    <property type="project" value="InterPro"/>
</dbReference>
<dbReference type="GO" id="GO:0006040">
    <property type="term" value="P:amino sugar metabolic process"/>
    <property type="evidence" value="ECO:0007669"/>
    <property type="project" value="InterPro"/>
</dbReference>
<dbReference type="Gene3D" id="3.30.420.40">
    <property type="match status" value="1"/>
</dbReference>
<organism evidence="1">
    <name type="scientific">Notodromas monacha</name>
    <dbReference type="NCBI Taxonomy" id="399045"/>
    <lineage>
        <taxon>Eukaryota</taxon>
        <taxon>Metazoa</taxon>
        <taxon>Ecdysozoa</taxon>
        <taxon>Arthropoda</taxon>
        <taxon>Crustacea</taxon>
        <taxon>Oligostraca</taxon>
        <taxon>Ostracoda</taxon>
        <taxon>Podocopa</taxon>
        <taxon>Podocopida</taxon>
        <taxon>Cypridocopina</taxon>
        <taxon>Cypridoidea</taxon>
        <taxon>Cyprididae</taxon>
        <taxon>Notodromas</taxon>
    </lineage>
</organism>
<evidence type="ECO:0000313" key="1">
    <source>
        <dbReference type="EMBL" id="CAD7285866.1"/>
    </source>
</evidence>
<evidence type="ECO:0008006" key="3">
    <source>
        <dbReference type="Google" id="ProtNLM"/>
    </source>
</evidence>
<sequence length="180" mass="19471">MTGTSMDGVDIVAASFDPLQLHATLTLSFDPDLRDELMALTLPGDNEIDRMGKADVALAKMIGEGINQLIEQSHLDRSQIKAVGSHGQTIRHRPEHGFTLQIGDPNIITEITQIPVISDFRRRDMAAGGQGAPLVPAFHQDMFQHESIHRVILNLGGIANVSMLPAGQPDQVYGFDTGPA</sequence>
<protein>
    <recommendedName>
        <fullName evidence="3">Anhydro-N-acetylmuramic acid kinase</fullName>
    </recommendedName>
</protein>
<dbReference type="Proteomes" id="UP000678499">
    <property type="component" value="Unassembled WGS sequence"/>
</dbReference>
<reference evidence="1" key="1">
    <citation type="submission" date="2020-11" db="EMBL/GenBank/DDBJ databases">
        <authorList>
            <person name="Tran Van P."/>
        </authorList>
    </citation>
    <scope>NUCLEOTIDE SEQUENCE</scope>
</reference>